<comment type="caution">
    <text evidence="1">The sequence shown here is derived from an EMBL/GenBank/DDBJ whole genome shotgun (WGS) entry which is preliminary data.</text>
</comment>
<proteinExistence type="predicted"/>
<name>A0A8J5L4S5_ZINOF</name>
<dbReference type="AlphaFoldDB" id="A0A8J5L4S5"/>
<sequence>MQKEKTLLLVCGYPYPAYECYKTIELNKQEIRQWRFWCQYYKAWRLPVFVAFPDKKHESEIDQSLFEFRARAANWGLIAWQMAVSYLQTSVPEMKKYAISLMPTMNSIEQQTVKPNSLPVKSVLQVKDAVDPVRKHRDTNLAIVAKKPTNPNISGLLPC</sequence>
<evidence type="ECO:0000313" key="1">
    <source>
        <dbReference type="EMBL" id="KAG6505749.1"/>
    </source>
</evidence>
<protein>
    <submittedName>
        <fullName evidence="1">Uncharacterized protein</fullName>
    </submittedName>
</protein>
<reference evidence="1 2" key="1">
    <citation type="submission" date="2020-08" db="EMBL/GenBank/DDBJ databases">
        <title>Plant Genome Project.</title>
        <authorList>
            <person name="Zhang R.-G."/>
        </authorList>
    </citation>
    <scope>NUCLEOTIDE SEQUENCE [LARGE SCALE GENOMIC DNA]</scope>
    <source>
        <tissue evidence="1">Rhizome</tissue>
    </source>
</reference>
<dbReference type="Proteomes" id="UP000734854">
    <property type="component" value="Unassembled WGS sequence"/>
</dbReference>
<gene>
    <name evidence="1" type="ORF">ZIOFF_038114</name>
</gene>
<evidence type="ECO:0000313" key="2">
    <source>
        <dbReference type="Proteomes" id="UP000734854"/>
    </source>
</evidence>
<dbReference type="EMBL" id="JACMSC010000010">
    <property type="protein sequence ID" value="KAG6505749.1"/>
    <property type="molecule type" value="Genomic_DNA"/>
</dbReference>
<organism evidence="1 2">
    <name type="scientific">Zingiber officinale</name>
    <name type="common">Ginger</name>
    <name type="synonym">Amomum zingiber</name>
    <dbReference type="NCBI Taxonomy" id="94328"/>
    <lineage>
        <taxon>Eukaryota</taxon>
        <taxon>Viridiplantae</taxon>
        <taxon>Streptophyta</taxon>
        <taxon>Embryophyta</taxon>
        <taxon>Tracheophyta</taxon>
        <taxon>Spermatophyta</taxon>
        <taxon>Magnoliopsida</taxon>
        <taxon>Liliopsida</taxon>
        <taxon>Zingiberales</taxon>
        <taxon>Zingiberaceae</taxon>
        <taxon>Zingiber</taxon>
    </lineage>
</organism>
<keyword evidence="2" id="KW-1185">Reference proteome</keyword>
<accession>A0A8J5L4S5</accession>